<reference evidence="1 2" key="1">
    <citation type="submission" date="2017-07" db="EMBL/GenBank/DDBJ databases">
        <title>Phylogenetic study on the rhizospheric bacterium Ochrobactrum sp. A44.</title>
        <authorList>
            <person name="Krzyzanowska D.M."/>
            <person name="Ossowicki A."/>
            <person name="Rajewska M."/>
            <person name="Maciag T."/>
            <person name="Kaczynski Z."/>
            <person name="Czerwicka M."/>
            <person name="Jafra S."/>
        </authorList>
    </citation>
    <scope>NUCLEOTIDE SEQUENCE [LARGE SCALE GENOMIC DNA]</scope>
    <source>
        <strain evidence="1 2">PR17</strain>
    </source>
</reference>
<sequence>MRFGPLSKVLDQITKAGAKQSNYESCRSEILNGFPDPAKALSGNFRHRLSSE</sequence>
<organism evidence="1 2">
    <name type="scientific">Brucella rhizosphaerae</name>
    <dbReference type="NCBI Taxonomy" id="571254"/>
    <lineage>
        <taxon>Bacteria</taxon>
        <taxon>Pseudomonadati</taxon>
        <taxon>Pseudomonadota</taxon>
        <taxon>Alphaproteobacteria</taxon>
        <taxon>Hyphomicrobiales</taxon>
        <taxon>Brucellaceae</taxon>
        <taxon>Brucella/Ochrobactrum group</taxon>
        <taxon>Brucella</taxon>
    </lineage>
</organism>
<proteinExistence type="predicted"/>
<gene>
    <name evidence="1" type="ORF">CEV32_0018</name>
</gene>
<name>A0A256FH94_9HYPH</name>
<accession>A0A256FH94</accession>
<dbReference type="EMBL" id="NNRK01000026">
    <property type="protein sequence ID" value="OYR14026.1"/>
    <property type="molecule type" value="Genomic_DNA"/>
</dbReference>
<dbReference type="AlphaFoldDB" id="A0A256FH94"/>
<evidence type="ECO:0000313" key="2">
    <source>
        <dbReference type="Proteomes" id="UP000216345"/>
    </source>
</evidence>
<evidence type="ECO:0000313" key="1">
    <source>
        <dbReference type="EMBL" id="OYR14026.1"/>
    </source>
</evidence>
<keyword evidence="2" id="KW-1185">Reference proteome</keyword>
<protein>
    <submittedName>
        <fullName evidence="1">Uncharacterized protein</fullName>
    </submittedName>
</protein>
<dbReference type="Proteomes" id="UP000216345">
    <property type="component" value="Unassembled WGS sequence"/>
</dbReference>
<comment type="caution">
    <text evidence="1">The sequence shown here is derived from an EMBL/GenBank/DDBJ whole genome shotgun (WGS) entry which is preliminary data.</text>
</comment>